<dbReference type="AlphaFoldDB" id="X0TQS5"/>
<evidence type="ECO:0000313" key="2">
    <source>
        <dbReference type="EMBL" id="GAF95599.1"/>
    </source>
</evidence>
<keyword evidence="1" id="KW-1133">Transmembrane helix</keyword>
<gene>
    <name evidence="2" type="ORF">S01H1_26238</name>
</gene>
<name>X0TQS5_9ZZZZ</name>
<protein>
    <submittedName>
        <fullName evidence="2">Uncharacterized protein</fullName>
    </submittedName>
</protein>
<evidence type="ECO:0000256" key="1">
    <source>
        <dbReference type="SAM" id="Phobius"/>
    </source>
</evidence>
<accession>X0TQS5</accession>
<keyword evidence="1" id="KW-0812">Transmembrane</keyword>
<comment type="caution">
    <text evidence="2">The sequence shown here is derived from an EMBL/GenBank/DDBJ whole genome shotgun (WGS) entry which is preliminary data.</text>
</comment>
<keyword evidence="1" id="KW-0472">Membrane</keyword>
<sequence>MAGDSYDPKITIKKFLIGWATSLIGMIFPFTISYVNEYEWPAELLIYIPIVIASLIAFENAWKHWNKG</sequence>
<reference evidence="2" key="1">
    <citation type="journal article" date="2014" name="Front. Microbiol.">
        <title>High frequency of phylogenetically diverse reductive dehalogenase-homologous genes in deep subseafloor sedimentary metagenomes.</title>
        <authorList>
            <person name="Kawai M."/>
            <person name="Futagami T."/>
            <person name="Toyoda A."/>
            <person name="Takaki Y."/>
            <person name="Nishi S."/>
            <person name="Hori S."/>
            <person name="Arai W."/>
            <person name="Tsubouchi T."/>
            <person name="Morono Y."/>
            <person name="Uchiyama I."/>
            <person name="Ito T."/>
            <person name="Fujiyama A."/>
            <person name="Inagaki F."/>
            <person name="Takami H."/>
        </authorList>
    </citation>
    <scope>NUCLEOTIDE SEQUENCE</scope>
    <source>
        <strain evidence="2">Expedition CK06-06</strain>
    </source>
</reference>
<feature type="transmembrane region" description="Helical" evidence="1">
    <location>
        <begin position="44"/>
        <end position="62"/>
    </location>
</feature>
<feature type="transmembrane region" description="Helical" evidence="1">
    <location>
        <begin position="12"/>
        <end position="32"/>
    </location>
</feature>
<dbReference type="EMBL" id="BARS01015898">
    <property type="protein sequence ID" value="GAF95599.1"/>
    <property type="molecule type" value="Genomic_DNA"/>
</dbReference>
<proteinExistence type="predicted"/>
<organism evidence="2">
    <name type="scientific">marine sediment metagenome</name>
    <dbReference type="NCBI Taxonomy" id="412755"/>
    <lineage>
        <taxon>unclassified sequences</taxon>
        <taxon>metagenomes</taxon>
        <taxon>ecological metagenomes</taxon>
    </lineage>
</organism>
<feature type="non-terminal residue" evidence="2">
    <location>
        <position position="68"/>
    </location>
</feature>